<comment type="caution">
    <text evidence="2">The sequence shown here is derived from an EMBL/GenBank/DDBJ whole genome shotgun (WGS) entry which is preliminary data.</text>
</comment>
<evidence type="ECO:0000313" key="3">
    <source>
        <dbReference type="Proteomes" id="UP000799439"/>
    </source>
</evidence>
<dbReference type="EMBL" id="ML996095">
    <property type="protein sequence ID" value="KAF2147703.1"/>
    <property type="molecule type" value="Genomic_DNA"/>
</dbReference>
<evidence type="ECO:0000313" key="2">
    <source>
        <dbReference type="EMBL" id="KAF2147703.1"/>
    </source>
</evidence>
<sequence length="299" mass="34010">MASRWPVLCSLLAPAIRYSRGEAVHRTTFSTSTPLWKRTKQRTLIRRLPSEPNAVPRPNPQSTSTKEAASIIRNSTHERFTNPDGKYVKLTRDLIRTTIEREQRLWENALERLEDLWEAEKDLRSSAMVALSHFSCPRATAAGYVRTRDAGLSSILGEAHREIGEAVKDLRSLIPSMLAEPLPSEEVMWRREGIDVGKVNLPELEKEIELARVRVELYFKKQAAAASILEKASRQYEEDKDMAALTQSVVKAVSIFNDSSFTQDGRETTEEEVKKVLQAQKPMDESDDAWSIDDDWSRL</sequence>
<organism evidence="2 3">
    <name type="scientific">Myriangium duriaei CBS 260.36</name>
    <dbReference type="NCBI Taxonomy" id="1168546"/>
    <lineage>
        <taxon>Eukaryota</taxon>
        <taxon>Fungi</taxon>
        <taxon>Dikarya</taxon>
        <taxon>Ascomycota</taxon>
        <taxon>Pezizomycotina</taxon>
        <taxon>Dothideomycetes</taxon>
        <taxon>Dothideomycetidae</taxon>
        <taxon>Myriangiales</taxon>
        <taxon>Myriangiaceae</taxon>
        <taxon>Myriangium</taxon>
    </lineage>
</organism>
<feature type="region of interest" description="Disordered" evidence="1">
    <location>
        <begin position="261"/>
        <end position="299"/>
    </location>
</feature>
<feature type="compositionally biased region" description="Acidic residues" evidence="1">
    <location>
        <begin position="285"/>
        <end position="299"/>
    </location>
</feature>
<gene>
    <name evidence="2" type="ORF">K461DRAFT_283297</name>
</gene>
<name>A0A9P4MC15_9PEZI</name>
<dbReference type="Proteomes" id="UP000799439">
    <property type="component" value="Unassembled WGS sequence"/>
</dbReference>
<reference evidence="2" key="1">
    <citation type="journal article" date="2020" name="Stud. Mycol.">
        <title>101 Dothideomycetes genomes: a test case for predicting lifestyles and emergence of pathogens.</title>
        <authorList>
            <person name="Haridas S."/>
            <person name="Albert R."/>
            <person name="Binder M."/>
            <person name="Bloem J."/>
            <person name="Labutti K."/>
            <person name="Salamov A."/>
            <person name="Andreopoulos B."/>
            <person name="Baker S."/>
            <person name="Barry K."/>
            <person name="Bills G."/>
            <person name="Bluhm B."/>
            <person name="Cannon C."/>
            <person name="Castanera R."/>
            <person name="Culley D."/>
            <person name="Daum C."/>
            <person name="Ezra D."/>
            <person name="Gonzalez J."/>
            <person name="Henrissat B."/>
            <person name="Kuo A."/>
            <person name="Liang C."/>
            <person name="Lipzen A."/>
            <person name="Lutzoni F."/>
            <person name="Magnuson J."/>
            <person name="Mondo S."/>
            <person name="Nolan M."/>
            <person name="Ohm R."/>
            <person name="Pangilinan J."/>
            <person name="Park H.-J."/>
            <person name="Ramirez L."/>
            <person name="Alfaro M."/>
            <person name="Sun H."/>
            <person name="Tritt A."/>
            <person name="Yoshinaga Y."/>
            <person name="Zwiers L.-H."/>
            <person name="Turgeon B."/>
            <person name="Goodwin S."/>
            <person name="Spatafora J."/>
            <person name="Crous P."/>
            <person name="Grigoriev I."/>
        </authorList>
    </citation>
    <scope>NUCLEOTIDE SEQUENCE</scope>
    <source>
        <strain evidence="2">CBS 260.36</strain>
    </source>
</reference>
<keyword evidence="3" id="KW-1185">Reference proteome</keyword>
<proteinExistence type="predicted"/>
<dbReference type="AlphaFoldDB" id="A0A9P4MC15"/>
<feature type="compositionally biased region" description="Basic and acidic residues" evidence="1">
    <location>
        <begin position="264"/>
        <end position="275"/>
    </location>
</feature>
<evidence type="ECO:0000256" key="1">
    <source>
        <dbReference type="SAM" id="MobiDB-lite"/>
    </source>
</evidence>
<accession>A0A9P4MC15</accession>
<protein>
    <submittedName>
        <fullName evidence="2">Uncharacterized protein</fullName>
    </submittedName>
</protein>